<dbReference type="Pfam" id="PF02811">
    <property type="entry name" value="PHP"/>
    <property type="match status" value="1"/>
</dbReference>
<organism evidence="2 3">
    <name type="scientific">Nonomuraea corallina</name>
    <dbReference type="NCBI Taxonomy" id="2989783"/>
    <lineage>
        <taxon>Bacteria</taxon>
        <taxon>Bacillati</taxon>
        <taxon>Actinomycetota</taxon>
        <taxon>Actinomycetes</taxon>
        <taxon>Streptosporangiales</taxon>
        <taxon>Streptosporangiaceae</taxon>
        <taxon>Nonomuraea</taxon>
    </lineage>
</organism>
<evidence type="ECO:0000313" key="3">
    <source>
        <dbReference type="Proteomes" id="UP001144036"/>
    </source>
</evidence>
<evidence type="ECO:0000313" key="2">
    <source>
        <dbReference type="EMBL" id="MDA0638724.1"/>
    </source>
</evidence>
<dbReference type="InterPro" id="IPR004805">
    <property type="entry name" value="DnaE2/DnaE/PolC"/>
</dbReference>
<dbReference type="Proteomes" id="UP001144036">
    <property type="component" value="Unassembled WGS sequence"/>
</dbReference>
<protein>
    <submittedName>
        <fullName evidence="2">PHP domain-containing protein</fullName>
    </submittedName>
</protein>
<dbReference type="SMART" id="SM00481">
    <property type="entry name" value="POLIIIAc"/>
    <property type="match status" value="1"/>
</dbReference>
<dbReference type="PANTHER" id="PTHR32294">
    <property type="entry name" value="DNA POLYMERASE III SUBUNIT ALPHA"/>
    <property type="match status" value="1"/>
</dbReference>
<comment type="caution">
    <text evidence="2">The sequence shown here is derived from an EMBL/GenBank/DDBJ whole genome shotgun (WGS) entry which is preliminary data.</text>
</comment>
<dbReference type="RefSeq" id="WP_270159679.1">
    <property type="nucleotide sequence ID" value="NZ_JAPNNL010000277.1"/>
</dbReference>
<reference evidence="2" key="1">
    <citation type="submission" date="2022-11" db="EMBL/GenBank/DDBJ databases">
        <title>Nonomuraea corallina sp. nov., a new species of the genus Nonomuraea isolated from sea side sediment in Thai sea.</title>
        <authorList>
            <person name="Ngamcharungchit C."/>
            <person name="Matsumoto A."/>
            <person name="Suriyachadkun C."/>
            <person name="Panbangred W."/>
            <person name="Inahashi Y."/>
            <person name="Intra B."/>
        </authorList>
    </citation>
    <scope>NUCLEOTIDE SEQUENCE</scope>
    <source>
        <strain evidence="2">MCN248</strain>
    </source>
</reference>
<dbReference type="Gene3D" id="3.20.20.140">
    <property type="entry name" value="Metal-dependent hydrolases"/>
    <property type="match status" value="1"/>
</dbReference>
<dbReference type="InterPro" id="IPR016195">
    <property type="entry name" value="Pol/histidinol_Pase-like"/>
</dbReference>
<feature type="non-terminal residue" evidence="2">
    <location>
        <position position="98"/>
    </location>
</feature>
<name>A0ABT4SNC4_9ACTN</name>
<sequence>MAGVLAGPFPHLHVSSAYSMRYGTAFPQALAERAFEHGMDILALTDRDGLYGAVKHARACADAGIAPVFGVDLALADPEPEPWPLTGPGAGLTDGRGA</sequence>
<dbReference type="PANTHER" id="PTHR32294:SF4">
    <property type="entry name" value="ERROR-PRONE DNA POLYMERASE"/>
    <property type="match status" value="1"/>
</dbReference>
<gene>
    <name evidence="2" type="ORF">OUY22_35390</name>
</gene>
<feature type="domain" description="Polymerase/histidinol phosphatase N-terminal" evidence="1">
    <location>
        <begin position="10"/>
        <end position="77"/>
    </location>
</feature>
<dbReference type="InterPro" id="IPR003141">
    <property type="entry name" value="Pol/His_phosphatase_N"/>
</dbReference>
<proteinExistence type="predicted"/>
<dbReference type="SUPFAM" id="SSF89550">
    <property type="entry name" value="PHP domain-like"/>
    <property type="match status" value="1"/>
</dbReference>
<dbReference type="InterPro" id="IPR004013">
    <property type="entry name" value="PHP_dom"/>
</dbReference>
<dbReference type="EMBL" id="JAPNNL010000277">
    <property type="protein sequence ID" value="MDA0638724.1"/>
    <property type="molecule type" value="Genomic_DNA"/>
</dbReference>
<keyword evidence="3" id="KW-1185">Reference proteome</keyword>
<accession>A0ABT4SNC4</accession>
<evidence type="ECO:0000259" key="1">
    <source>
        <dbReference type="SMART" id="SM00481"/>
    </source>
</evidence>
<dbReference type="CDD" id="cd07431">
    <property type="entry name" value="PHP_PolIIIA"/>
    <property type="match status" value="1"/>
</dbReference>